<evidence type="ECO:0000256" key="2">
    <source>
        <dbReference type="SAM" id="SignalP"/>
    </source>
</evidence>
<organism evidence="3 4">
    <name type="scientific">Mycolicibacter algericus</name>
    <name type="common">Mycobacterium algericum</name>
    <dbReference type="NCBI Taxonomy" id="1288388"/>
    <lineage>
        <taxon>Bacteria</taxon>
        <taxon>Bacillati</taxon>
        <taxon>Actinomycetota</taxon>
        <taxon>Actinomycetes</taxon>
        <taxon>Mycobacteriales</taxon>
        <taxon>Mycobacteriaceae</taxon>
        <taxon>Mycolicibacter</taxon>
    </lineage>
</organism>
<evidence type="ECO:0000256" key="1">
    <source>
        <dbReference type="SAM" id="MobiDB-lite"/>
    </source>
</evidence>
<feature type="chain" id="PRO_5029825022" description="PASTA domain-containing protein" evidence="2">
    <location>
        <begin position="22"/>
        <end position="142"/>
    </location>
</feature>
<keyword evidence="2" id="KW-0732">Signal</keyword>
<dbReference type="EMBL" id="BLKY01000001">
    <property type="protein sequence ID" value="GFG83327.1"/>
    <property type="molecule type" value="Genomic_DNA"/>
</dbReference>
<evidence type="ECO:0000313" key="4">
    <source>
        <dbReference type="Proteomes" id="UP000465305"/>
    </source>
</evidence>
<accession>A0A7I9Y419</accession>
<gene>
    <name evidence="3" type="ORF">MALGJ_00030</name>
</gene>
<evidence type="ECO:0000313" key="3">
    <source>
        <dbReference type="EMBL" id="GFG83327.1"/>
    </source>
</evidence>
<dbReference type="AlphaFoldDB" id="A0A7I9Y419"/>
<feature type="signal peptide" evidence="2">
    <location>
        <begin position="1"/>
        <end position="21"/>
    </location>
</feature>
<name>A0A7I9Y419_MYCAL</name>
<dbReference type="Proteomes" id="UP000465305">
    <property type="component" value="Unassembled WGS sequence"/>
</dbReference>
<reference evidence="3 4" key="1">
    <citation type="journal article" date="2019" name="Emerg. Microbes Infect.">
        <title>Comprehensive subspecies identification of 175 nontuberculous mycobacteria species based on 7547 genomic profiles.</title>
        <authorList>
            <person name="Matsumoto Y."/>
            <person name="Kinjo T."/>
            <person name="Motooka D."/>
            <person name="Nabeya D."/>
            <person name="Jung N."/>
            <person name="Uechi K."/>
            <person name="Horii T."/>
            <person name="Iida T."/>
            <person name="Fujita J."/>
            <person name="Nakamura S."/>
        </authorList>
    </citation>
    <scope>NUCLEOTIDE SEQUENCE [LARGE SCALE GENOMIC DNA]</scope>
    <source>
        <strain evidence="3 4">JCM 30723</strain>
    </source>
</reference>
<sequence>MRRTTAILTAIWLTVAPVARADGDVVAAARTAIGHLRMGRNRTRPIRLLRTRRVELRANRRVGAADEPEQAVAGQPVNRNDLHPGDIIVYYRTPATSASTAAQAKSSTHPLLAAPSPKCPSTQQGHTAEQGDTCELSNRLRL</sequence>
<evidence type="ECO:0008006" key="5">
    <source>
        <dbReference type="Google" id="ProtNLM"/>
    </source>
</evidence>
<proteinExistence type="predicted"/>
<comment type="caution">
    <text evidence="3">The sequence shown here is derived from an EMBL/GenBank/DDBJ whole genome shotgun (WGS) entry which is preliminary data.</text>
</comment>
<feature type="region of interest" description="Disordered" evidence="1">
    <location>
        <begin position="100"/>
        <end position="142"/>
    </location>
</feature>
<protein>
    <recommendedName>
        <fullName evidence="5">PASTA domain-containing protein</fullName>
    </recommendedName>
</protein>